<proteinExistence type="predicted"/>
<keyword evidence="3" id="KW-1185">Reference proteome</keyword>
<feature type="compositionally biased region" description="Polar residues" evidence="1">
    <location>
        <begin position="14"/>
        <end position="36"/>
    </location>
</feature>
<evidence type="ECO:0000256" key="1">
    <source>
        <dbReference type="SAM" id="MobiDB-lite"/>
    </source>
</evidence>
<evidence type="ECO:0000313" key="2">
    <source>
        <dbReference type="EMBL" id="KAF5385018.1"/>
    </source>
</evidence>
<comment type="caution">
    <text evidence="2">The sequence shown here is derived from an EMBL/GenBank/DDBJ whole genome shotgun (WGS) entry which is preliminary data.</text>
</comment>
<gene>
    <name evidence="2" type="ORF">D9615_001022</name>
</gene>
<organism evidence="2 3">
    <name type="scientific">Tricholomella constricta</name>
    <dbReference type="NCBI Taxonomy" id="117010"/>
    <lineage>
        <taxon>Eukaryota</taxon>
        <taxon>Fungi</taxon>
        <taxon>Dikarya</taxon>
        <taxon>Basidiomycota</taxon>
        <taxon>Agaricomycotina</taxon>
        <taxon>Agaricomycetes</taxon>
        <taxon>Agaricomycetidae</taxon>
        <taxon>Agaricales</taxon>
        <taxon>Tricholomatineae</taxon>
        <taxon>Lyophyllaceae</taxon>
        <taxon>Tricholomella</taxon>
    </lineage>
</organism>
<dbReference type="AlphaFoldDB" id="A0A8H5HKJ2"/>
<accession>A0A8H5HKJ2</accession>
<feature type="region of interest" description="Disordered" evidence="1">
    <location>
        <begin position="1"/>
        <end position="57"/>
    </location>
</feature>
<feature type="region of interest" description="Disordered" evidence="1">
    <location>
        <begin position="65"/>
        <end position="84"/>
    </location>
</feature>
<sequence>MRRPSTAAFYSRPLSRTKSTSNTAPANPALSENPTPAKSPSPVPSVKEARTWEHDRQRLKKTAAFVKSKARKAQHGQAQAQGGWSTAKLYDRHSHSAAARALLEDDEPVCGESEVDWDDAASPLRSPRVELGREGIEHAPLRAEVPLADLLISRKPRHGRDSGFEVVPPIRSVIVLDDTIAPDLDFDEPWEHVSTDDADEREPEPSYAKIAALN</sequence>
<feature type="compositionally biased region" description="Basic and acidic residues" evidence="1">
    <location>
        <begin position="47"/>
        <end position="56"/>
    </location>
</feature>
<dbReference type="Proteomes" id="UP000565441">
    <property type="component" value="Unassembled WGS sequence"/>
</dbReference>
<protein>
    <submittedName>
        <fullName evidence="2">Uncharacterized protein</fullName>
    </submittedName>
</protein>
<dbReference type="EMBL" id="JAACJP010000004">
    <property type="protein sequence ID" value="KAF5385018.1"/>
    <property type="molecule type" value="Genomic_DNA"/>
</dbReference>
<feature type="region of interest" description="Disordered" evidence="1">
    <location>
        <begin position="185"/>
        <end position="214"/>
    </location>
</feature>
<dbReference type="OrthoDB" id="3245714at2759"/>
<name>A0A8H5HKJ2_9AGAR</name>
<evidence type="ECO:0000313" key="3">
    <source>
        <dbReference type="Proteomes" id="UP000565441"/>
    </source>
</evidence>
<reference evidence="2 3" key="1">
    <citation type="journal article" date="2020" name="ISME J.">
        <title>Uncovering the hidden diversity of litter-decomposition mechanisms in mushroom-forming fungi.</title>
        <authorList>
            <person name="Floudas D."/>
            <person name="Bentzer J."/>
            <person name="Ahren D."/>
            <person name="Johansson T."/>
            <person name="Persson P."/>
            <person name="Tunlid A."/>
        </authorList>
    </citation>
    <scope>NUCLEOTIDE SEQUENCE [LARGE SCALE GENOMIC DNA]</scope>
    <source>
        <strain evidence="2 3">CBS 661.87</strain>
    </source>
</reference>